<dbReference type="UniPathway" id="UPA00665"/>
<keyword evidence="3 9" id="KW-0645">Protease</keyword>
<dbReference type="PANTHER" id="PTHR33695:SF1">
    <property type="entry name" value="LIPOPROTEIN SIGNAL PEPTIDASE"/>
    <property type="match status" value="1"/>
</dbReference>
<evidence type="ECO:0000256" key="4">
    <source>
        <dbReference type="ARBA" id="ARBA00022692"/>
    </source>
</evidence>
<feature type="active site" evidence="9">
    <location>
        <position position="149"/>
    </location>
</feature>
<dbReference type="OrthoDB" id="4308908at2"/>
<dbReference type="GO" id="GO:0006508">
    <property type="term" value="P:proteolysis"/>
    <property type="evidence" value="ECO:0007669"/>
    <property type="project" value="UniProtKB-KW"/>
</dbReference>
<evidence type="ECO:0000256" key="6">
    <source>
        <dbReference type="ARBA" id="ARBA00022801"/>
    </source>
</evidence>
<dbReference type="EC" id="3.4.23.36" evidence="9"/>
<dbReference type="PANTHER" id="PTHR33695">
    <property type="entry name" value="LIPOPROTEIN SIGNAL PEPTIDASE"/>
    <property type="match status" value="1"/>
</dbReference>
<dbReference type="EMBL" id="RKHK01000001">
    <property type="protein sequence ID" value="ROR71832.1"/>
    <property type="molecule type" value="Genomic_DNA"/>
</dbReference>
<dbReference type="GO" id="GO:0004190">
    <property type="term" value="F:aspartic-type endopeptidase activity"/>
    <property type="evidence" value="ECO:0007669"/>
    <property type="project" value="UniProtKB-UniRule"/>
</dbReference>
<keyword evidence="8 9" id="KW-0472">Membrane</keyword>
<dbReference type="GO" id="GO:0005886">
    <property type="term" value="C:plasma membrane"/>
    <property type="evidence" value="ECO:0007669"/>
    <property type="project" value="UniProtKB-SubCell"/>
</dbReference>
<feature type="transmembrane region" description="Helical" evidence="9">
    <location>
        <begin position="153"/>
        <end position="179"/>
    </location>
</feature>
<organism evidence="12 13">
    <name type="scientific">Bogoriella caseilytica</name>
    <dbReference type="NCBI Taxonomy" id="56055"/>
    <lineage>
        <taxon>Bacteria</taxon>
        <taxon>Bacillati</taxon>
        <taxon>Actinomycetota</taxon>
        <taxon>Actinomycetes</taxon>
        <taxon>Micrococcales</taxon>
        <taxon>Bogoriellaceae</taxon>
        <taxon>Bogoriella</taxon>
    </lineage>
</organism>
<comment type="pathway">
    <text evidence="9">Protein modification; lipoprotein biosynthesis (signal peptide cleavage).</text>
</comment>
<evidence type="ECO:0000256" key="7">
    <source>
        <dbReference type="ARBA" id="ARBA00022989"/>
    </source>
</evidence>
<dbReference type="NCBIfam" id="TIGR00077">
    <property type="entry name" value="lspA"/>
    <property type="match status" value="1"/>
</dbReference>
<dbReference type="Proteomes" id="UP000280668">
    <property type="component" value="Unassembled WGS sequence"/>
</dbReference>
<evidence type="ECO:0000256" key="1">
    <source>
        <dbReference type="ARBA" id="ARBA00006139"/>
    </source>
</evidence>
<comment type="caution">
    <text evidence="12">The sequence shown here is derived from an EMBL/GenBank/DDBJ whole genome shotgun (WGS) entry which is preliminary data.</text>
</comment>
<keyword evidence="7 9" id="KW-1133">Transmembrane helix</keyword>
<evidence type="ECO:0000256" key="11">
    <source>
        <dbReference type="SAM" id="MobiDB-lite"/>
    </source>
</evidence>
<dbReference type="InterPro" id="IPR001872">
    <property type="entry name" value="Peptidase_A8"/>
</dbReference>
<dbReference type="AlphaFoldDB" id="A0A3N2B9L9"/>
<keyword evidence="5 9" id="KW-0064">Aspartyl protease</keyword>
<proteinExistence type="inferred from homology"/>
<name>A0A3N2B9L9_9MICO</name>
<keyword evidence="6 9" id="KW-0378">Hydrolase</keyword>
<dbReference type="RefSeq" id="WP_123302498.1">
    <property type="nucleotide sequence ID" value="NZ_RKHK01000001.1"/>
</dbReference>
<dbReference type="HAMAP" id="MF_00161">
    <property type="entry name" value="LspA"/>
    <property type="match status" value="1"/>
</dbReference>
<comment type="subcellular location">
    <subcellularLocation>
        <location evidence="9">Cell membrane</location>
        <topology evidence="9">Multi-pass membrane protein</topology>
    </subcellularLocation>
</comment>
<dbReference type="PRINTS" id="PR00781">
    <property type="entry name" value="LIPOSIGPTASE"/>
</dbReference>
<evidence type="ECO:0000256" key="9">
    <source>
        <dbReference type="HAMAP-Rule" id="MF_00161"/>
    </source>
</evidence>
<evidence type="ECO:0000313" key="13">
    <source>
        <dbReference type="Proteomes" id="UP000280668"/>
    </source>
</evidence>
<feature type="region of interest" description="Disordered" evidence="11">
    <location>
        <begin position="187"/>
        <end position="245"/>
    </location>
</feature>
<gene>
    <name evidence="9" type="primary">lspA</name>
    <name evidence="12" type="ORF">EDD31_0170</name>
</gene>
<evidence type="ECO:0000256" key="5">
    <source>
        <dbReference type="ARBA" id="ARBA00022750"/>
    </source>
</evidence>
<keyword evidence="13" id="KW-1185">Reference proteome</keyword>
<feature type="transmembrane region" description="Helical" evidence="9">
    <location>
        <begin position="89"/>
        <end position="108"/>
    </location>
</feature>
<comment type="catalytic activity">
    <reaction evidence="9">
        <text>Release of signal peptides from bacterial membrane prolipoproteins. Hydrolyzes -Xaa-Yaa-Zaa-|-(S,diacylglyceryl)Cys-, in which Xaa is hydrophobic (preferably Leu), and Yaa (Ala or Ser) and Zaa (Gly or Ala) have small, neutral side chains.</text>
        <dbReference type="EC" id="3.4.23.36"/>
    </reaction>
</comment>
<feature type="transmembrane region" description="Helical" evidence="9">
    <location>
        <begin position="33"/>
        <end position="51"/>
    </location>
</feature>
<sequence>MSDEQAALPSRSELRQQRRTTAPAAHPRRRRRLIGLVAVLTVVVLGSDQATKYLAEARLDDGVFVSLWDDYLGLQLVYNSGAAFGLADGLTWVLTIVAIAVALAVVRFARKLGSLTWAVALGLLLGGCLGNLYDRLAREPGIGRGHVVDFINYNGWFIGNVADIAIVVAAGLIVILALAGREIDGTRHADAEKREPDTAAGQVSEEPAGEDTGPHSAGPGESTESAAEVESDEDTGASPDERSGA</sequence>
<accession>A0A3N2B9L9</accession>
<keyword evidence="4 9" id="KW-0812">Transmembrane</keyword>
<reference evidence="12 13" key="1">
    <citation type="submission" date="2018-11" db="EMBL/GenBank/DDBJ databases">
        <title>Sequencing the genomes of 1000 actinobacteria strains.</title>
        <authorList>
            <person name="Klenk H.-P."/>
        </authorList>
    </citation>
    <scope>NUCLEOTIDE SEQUENCE [LARGE SCALE GENOMIC DNA]</scope>
    <source>
        <strain evidence="12 13">DSM 11294</strain>
    </source>
</reference>
<protein>
    <recommendedName>
        <fullName evidence="9">Lipoprotein signal peptidase</fullName>
        <ecNumber evidence="9">3.4.23.36</ecNumber>
    </recommendedName>
    <alternativeName>
        <fullName evidence="9">Prolipoprotein signal peptidase</fullName>
    </alternativeName>
    <alternativeName>
        <fullName evidence="9">Signal peptidase II</fullName>
        <shortName evidence="9">SPase II</shortName>
    </alternativeName>
</protein>
<comment type="function">
    <text evidence="9">This protein specifically catalyzes the removal of signal peptides from prolipoproteins.</text>
</comment>
<evidence type="ECO:0000313" key="12">
    <source>
        <dbReference type="EMBL" id="ROR71832.1"/>
    </source>
</evidence>
<feature type="compositionally biased region" description="Basic and acidic residues" evidence="11">
    <location>
        <begin position="187"/>
        <end position="197"/>
    </location>
</feature>
<feature type="region of interest" description="Disordered" evidence="11">
    <location>
        <begin position="1"/>
        <end position="27"/>
    </location>
</feature>
<evidence type="ECO:0000256" key="10">
    <source>
        <dbReference type="RuleBase" id="RU004181"/>
    </source>
</evidence>
<keyword evidence="2 9" id="KW-1003">Cell membrane</keyword>
<feature type="active site" evidence="9">
    <location>
        <position position="163"/>
    </location>
</feature>
<feature type="transmembrane region" description="Helical" evidence="9">
    <location>
        <begin position="115"/>
        <end position="133"/>
    </location>
</feature>
<evidence type="ECO:0000256" key="3">
    <source>
        <dbReference type="ARBA" id="ARBA00022670"/>
    </source>
</evidence>
<comment type="similarity">
    <text evidence="1 9 10">Belongs to the peptidase A8 family.</text>
</comment>
<evidence type="ECO:0000256" key="2">
    <source>
        <dbReference type="ARBA" id="ARBA00022475"/>
    </source>
</evidence>
<dbReference type="Pfam" id="PF01252">
    <property type="entry name" value="Peptidase_A8"/>
    <property type="match status" value="1"/>
</dbReference>
<evidence type="ECO:0000256" key="8">
    <source>
        <dbReference type="ARBA" id="ARBA00023136"/>
    </source>
</evidence>